<organism evidence="1 2">
    <name type="scientific">Azospirillum endophyticum</name>
    <dbReference type="NCBI Taxonomy" id="2800326"/>
    <lineage>
        <taxon>Bacteria</taxon>
        <taxon>Pseudomonadati</taxon>
        <taxon>Pseudomonadota</taxon>
        <taxon>Alphaproteobacteria</taxon>
        <taxon>Rhodospirillales</taxon>
        <taxon>Azospirillaceae</taxon>
        <taxon>Azospirillum</taxon>
    </lineage>
</organism>
<sequence length="147" mass="16367">MTNATMRTFGHPRTLVAETAHWAVLVRPRQVALGALVLVCREPATAFGQVSAAAFADLREVVAGTEAVLGDFVSYEKINHLMLMMVDPDVHFHVIPRYRETRRFDGLEFPDRGWPGPPALGHFVEPPPATLDRIVQALRERWTGLAV</sequence>
<dbReference type="EMBL" id="JAENHM010000089">
    <property type="protein sequence ID" value="MBK1842672.1"/>
    <property type="molecule type" value="Genomic_DNA"/>
</dbReference>
<keyword evidence="2" id="KW-1185">Reference proteome</keyword>
<reference evidence="2" key="1">
    <citation type="submission" date="2021-01" db="EMBL/GenBank/DDBJ databases">
        <title>Genome public.</title>
        <authorList>
            <person name="Liu C."/>
            <person name="Sun Q."/>
        </authorList>
    </citation>
    <scope>NUCLEOTIDE SEQUENCE [LARGE SCALE GENOMIC DNA]</scope>
    <source>
        <strain evidence="2">YIM B02556</strain>
    </source>
</reference>
<comment type="caution">
    <text evidence="1">The sequence shown here is derived from an EMBL/GenBank/DDBJ whole genome shotgun (WGS) entry which is preliminary data.</text>
</comment>
<proteinExistence type="predicted"/>
<dbReference type="RefSeq" id="WP_200199336.1">
    <property type="nucleotide sequence ID" value="NZ_JAENHM010000089.1"/>
</dbReference>
<dbReference type="Proteomes" id="UP000652760">
    <property type="component" value="Unassembled WGS sequence"/>
</dbReference>
<dbReference type="InterPro" id="IPR036265">
    <property type="entry name" value="HIT-like_sf"/>
</dbReference>
<name>A0ABS1FHJ9_9PROT</name>
<protein>
    <submittedName>
        <fullName evidence="1">HIT family protein</fullName>
    </submittedName>
</protein>
<dbReference type="SUPFAM" id="SSF54197">
    <property type="entry name" value="HIT-like"/>
    <property type="match status" value="1"/>
</dbReference>
<dbReference type="Gene3D" id="3.30.428.10">
    <property type="entry name" value="HIT-like"/>
    <property type="match status" value="1"/>
</dbReference>
<accession>A0ABS1FHJ9</accession>
<evidence type="ECO:0000313" key="2">
    <source>
        <dbReference type="Proteomes" id="UP000652760"/>
    </source>
</evidence>
<gene>
    <name evidence="1" type="ORF">JHL17_35290</name>
</gene>
<evidence type="ECO:0000313" key="1">
    <source>
        <dbReference type="EMBL" id="MBK1842672.1"/>
    </source>
</evidence>